<protein>
    <submittedName>
        <fullName evidence="1">Uncharacterized protein</fullName>
    </submittedName>
</protein>
<name>D1NWB7_9BIFI</name>
<organism evidence="1 2">
    <name type="scientific">Bifidobacterium gallicum DSM 20093 = LMG 11596</name>
    <dbReference type="NCBI Taxonomy" id="561180"/>
    <lineage>
        <taxon>Bacteria</taxon>
        <taxon>Bacillati</taxon>
        <taxon>Actinomycetota</taxon>
        <taxon>Actinomycetes</taxon>
        <taxon>Bifidobacteriales</taxon>
        <taxon>Bifidobacteriaceae</taxon>
        <taxon>Bifidobacterium</taxon>
    </lineage>
</organism>
<reference evidence="1 2" key="1">
    <citation type="submission" date="2009-11" db="EMBL/GenBank/DDBJ databases">
        <authorList>
            <person name="Weinstock G."/>
            <person name="Sodergren E."/>
            <person name="Clifton S."/>
            <person name="Fulton L."/>
            <person name="Fulton B."/>
            <person name="Courtney L."/>
            <person name="Fronick C."/>
            <person name="Harrison M."/>
            <person name="Strong C."/>
            <person name="Farmer C."/>
            <person name="Delahaunty K."/>
            <person name="Markovic C."/>
            <person name="Hall O."/>
            <person name="Minx P."/>
            <person name="Tomlinson C."/>
            <person name="Mitreva M."/>
            <person name="Nelson J."/>
            <person name="Hou S."/>
            <person name="Wollam A."/>
            <person name="Pepin K.H."/>
            <person name="Johnson M."/>
            <person name="Bhonagiri V."/>
            <person name="Nash W.E."/>
            <person name="Warren W."/>
            <person name="Chinwalla A."/>
            <person name="Mardis E.R."/>
            <person name="Wilson R.K."/>
        </authorList>
    </citation>
    <scope>NUCLEOTIDE SEQUENCE [LARGE SCALE GENOMIC DNA]</scope>
    <source>
        <strain evidence="1 2">DSM 20093</strain>
    </source>
</reference>
<dbReference type="Proteomes" id="UP000003656">
    <property type="component" value="Unassembled WGS sequence"/>
</dbReference>
<evidence type="ECO:0000313" key="1">
    <source>
        <dbReference type="EMBL" id="EFA22403.1"/>
    </source>
</evidence>
<proteinExistence type="predicted"/>
<dbReference type="AlphaFoldDB" id="D1NWB7"/>
<gene>
    <name evidence="1" type="ORF">BIFGAL_04166</name>
</gene>
<accession>D1NWB7</accession>
<comment type="caution">
    <text evidence="1">The sequence shown here is derived from an EMBL/GenBank/DDBJ whole genome shotgun (WGS) entry which is preliminary data.</text>
</comment>
<evidence type="ECO:0000313" key="2">
    <source>
        <dbReference type="Proteomes" id="UP000003656"/>
    </source>
</evidence>
<sequence>MHILLLFREETVMRPLSLLSVVSYTVGGHMMHACVPHKREVMM</sequence>
<dbReference type="STRING" id="561180.BIFGAL_04166"/>
<dbReference type="EMBL" id="ABXB03000004">
    <property type="protein sequence ID" value="EFA22403.1"/>
    <property type="molecule type" value="Genomic_DNA"/>
</dbReference>